<evidence type="ECO:0000313" key="3">
    <source>
        <dbReference type="Proteomes" id="UP000032431"/>
    </source>
</evidence>
<dbReference type="KEGG" id="ccel:CCDG5_0379"/>
<protein>
    <recommendedName>
        <fullName evidence="4">FlgN family protein</fullName>
    </recommendedName>
</protein>
<evidence type="ECO:0000313" key="2">
    <source>
        <dbReference type="EMBL" id="CDZ23518.1"/>
    </source>
</evidence>
<dbReference type="PATRIC" id="fig|29343.3.peg.395"/>
<dbReference type="InterPro" id="IPR036679">
    <property type="entry name" value="FlgN-like_sf"/>
</dbReference>
<dbReference type="Proteomes" id="UP000032431">
    <property type="component" value="Chromosome I"/>
</dbReference>
<organism evidence="2 3">
    <name type="scientific">[Clostridium] cellulosi</name>
    <dbReference type="NCBI Taxonomy" id="29343"/>
    <lineage>
        <taxon>Bacteria</taxon>
        <taxon>Bacillati</taxon>
        <taxon>Bacillota</taxon>
        <taxon>Clostridia</taxon>
        <taxon>Eubacteriales</taxon>
        <taxon>Oscillospiraceae</taxon>
        <taxon>Oscillospiraceae incertae sedis</taxon>
    </lineage>
</organism>
<name>A0A078KM39_9FIRM</name>
<dbReference type="GO" id="GO:0044780">
    <property type="term" value="P:bacterial-type flagellum assembly"/>
    <property type="evidence" value="ECO:0007669"/>
    <property type="project" value="InterPro"/>
</dbReference>
<proteinExistence type="predicted"/>
<dbReference type="Gene3D" id="1.20.58.300">
    <property type="entry name" value="FlgN-like"/>
    <property type="match status" value="1"/>
</dbReference>
<reference evidence="3" key="1">
    <citation type="submission" date="2014-07" db="EMBL/GenBank/DDBJ databases">
        <authorList>
            <person name="Wibberg D."/>
        </authorList>
    </citation>
    <scope>NUCLEOTIDE SEQUENCE [LARGE SCALE GENOMIC DNA]</scope>
    <source>
        <strain evidence="3">DG5</strain>
    </source>
</reference>
<evidence type="ECO:0008006" key="4">
    <source>
        <dbReference type="Google" id="ProtNLM"/>
    </source>
</evidence>
<gene>
    <name evidence="2" type="ORF">CCDG5_0379</name>
</gene>
<dbReference type="AlphaFoldDB" id="A0A078KM39"/>
<dbReference type="SUPFAM" id="SSF140566">
    <property type="entry name" value="FlgN-like"/>
    <property type="match status" value="1"/>
</dbReference>
<accession>A0A078KM39</accession>
<dbReference type="Pfam" id="PF05130">
    <property type="entry name" value="FlgN"/>
    <property type="match status" value="1"/>
</dbReference>
<dbReference type="STRING" id="29343.CCDG5_0379"/>
<sequence length="156" mass="17640">MAAWEGQLAQIIEKEISLLDEIYECSREKTSMLAKGDVEGISKIVDREQTLSLLMQTAEKKRLALLRENRAAGKTLRQICSEADGEYKDVLESQLETLTKAVEQLKKSNDLNNELTKSRLEFYGKLRSLYSQSAYGYTKEIEKNSPEGSGIIDRSV</sequence>
<dbReference type="InterPro" id="IPR007809">
    <property type="entry name" value="FlgN-like"/>
</dbReference>
<keyword evidence="1" id="KW-1005">Bacterial flagellum biogenesis</keyword>
<keyword evidence="3" id="KW-1185">Reference proteome</keyword>
<dbReference type="EMBL" id="LM995447">
    <property type="protein sequence ID" value="CDZ23518.1"/>
    <property type="molecule type" value="Genomic_DNA"/>
</dbReference>
<evidence type="ECO:0000256" key="1">
    <source>
        <dbReference type="ARBA" id="ARBA00022795"/>
    </source>
</evidence>
<dbReference type="HOGENOM" id="CLU_1683494_0_0_9"/>